<proteinExistence type="predicted"/>
<evidence type="ECO:0000313" key="6">
    <source>
        <dbReference type="EMBL" id="GGK06182.1"/>
    </source>
</evidence>
<evidence type="ECO:0000259" key="5">
    <source>
        <dbReference type="Pfam" id="PF00296"/>
    </source>
</evidence>
<protein>
    <submittedName>
        <fullName evidence="6">LLM class F420-dependent oxidoreductase</fullName>
    </submittedName>
</protein>
<dbReference type="SUPFAM" id="SSF51679">
    <property type="entry name" value="Bacterial luciferase-like"/>
    <property type="match status" value="1"/>
</dbReference>
<sequence>MSQSPRPFRFGVSFLTVGSRTSWHARVREAADLGYDVLQVADHLGTAAPFPALVSAAEVTRMRLGTFVLNAGVLTPAYLARDVADVQRLTDGRLELGLGAGYVPAEFEAVGLPFGTGGERLGKLAETLAATRALLAAEADAPRPPILLGGAGDRMLRFAGREADIFSFSIMAGVTANMAPEDALARRVGILREGAGERFSDIELNLFVAAVAGSPATADLTIVRQASGFPDDELTKLPGVLVGPPRELADRLERYRERFGITYISVLEPHMAVFAEVIKLLR</sequence>
<dbReference type="InterPro" id="IPR011251">
    <property type="entry name" value="Luciferase-like_dom"/>
</dbReference>
<evidence type="ECO:0000256" key="2">
    <source>
        <dbReference type="ARBA" id="ARBA00022643"/>
    </source>
</evidence>
<evidence type="ECO:0000256" key="3">
    <source>
        <dbReference type="ARBA" id="ARBA00023002"/>
    </source>
</evidence>
<reference evidence="7" key="1">
    <citation type="journal article" date="2019" name="Int. J. Syst. Evol. Microbiol.">
        <title>The Global Catalogue of Microorganisms (GCM) 10K type strain sequencing project: providing services to taxonomists for standard genome sequencing and annotation.</title>
        <authorList>
            <consortium name="The Broad Institute Genomics Platform"/>
            <consortium name="The Broad Institute Genome Sequencing Center for Infectious Disease"/>
            <person name="Wu L."/>
            <person name="Ma J."/>
        </authorList>
    </citation>
    <scope>NUCLEOTIDE SEQUENCE [LARGE SCALE GENOMIC DNA]</scope>
    <source>
        <strain evidence="7">CGMCC 4.7275</strain>
    </source>
</reference>
<comment type="caution">
    <text evidence="6">The sequence shown here is derived from an EMBL/GenBank/DDBJ whole genome shotgun (WGS) entry which is preliminary data.</text>
</comment>
<dbReference type="RefSeq" id="WP_189109086.1">
    <property type="nucleotide sequence ID" value="NZ_BMMV01000013.1"/>
</dbReference>
<organism evidence="6 7">
    <name type="scientific">Streptomyces camponoticapitis</name>
    <dbReference type="NCBI Taxonomy" id="1616125"/>
    <lineage>
        <taxon>Bacteria</taxon>
        <taxon>Bacillati</taxon>
        <taxon>Actinomycetota</taxon>
        <taxon>Actinomycetes</taxon>
        <taxon>Kitasatosporales</taxon>
        <taxon>Streptomycetaceae</taxon>
        <taxon>Streptomyces</taxon>
    </lineage>
</organism>
<accession>A0ABQ2EC52</accession>
<dbReference type="Pfam" id="PF00296">
    <property type="entry name" value="Bac_luciferase"/>
    <property type="match status" value="1"/>
</dbReference>
<dbReference type="PANTHER" id="PTHR42847:SF4">
    <property type="entry name" value="ALKANESULFONATE MONOOXYGENASE-RELATED"/>
    <property type="match status" value="1"/>
</dbReference>
<dbReference type="PANTHER" id="PTHR42847">
    <property type="entry name" value="ALKANESULFONATE MONOOXYGENASE"/>
    <property type="match status" value="1"/>
</dbReference>
<dbReference type="Proteomes" id="UP000660265">
    <property type="component" value="Unassembled WGS sequence"/>
</dbReference>
<dbReference type="InterPro" id="IPR019923">
    <property type="entry name" value="Lucif-like_OxRdtase_MSMEG_2516"/>
</dbReference>
<evidence type="ECO:0000256" key="4">
    <source>
        <dbReference type="ARBA" id="ARBA00023033"/>
    </source>
</evidence>
<keyword evidence="3" id="KW-0560">Oxidoreductase</keyword>
<keyword evidence="4" id="KW-0503">Monooxygenase</keyword>
<dbReference type="NCBIfam" id="TIGR03621">
    <property type="entry name" value="F420_MSMEG_2516"/>
    <property type="match status" value="1"/>
</dbReference>
<gene>
    <name evidence="6" type="ORF">GCM10011583_42330</name>
</gene>
<dbReference type="EMBL" id="BMMV01000013">
    <property type="protein sequence ID" value="GGK06182.1"/>
    <property type="molecule type" value="Genomic_DNA"/>
</dbReference>
<dbReference type="InterPro" id="IPR050172">
    <property type="entry name" value="SsuD_RutA_monooxygenase"/>
</dbReference>
<feature type="domain" description="Luciferase-like" evidence="5">
    <location>
        <begin position="25"/>
        <end position="208"/>
    </location>
</feature>
<name>A0ABQ2EC52_9ACTN</name>
<keyword evidence="2" id="KW-0288">FMN</keyword>
<dbReference type="Gene3D" id="3.20.20.30">
    <property type="entry name" value="Luciferase-like domain"/>
    <property type="match status" value="1"/>
</dbReference>
<evidence type="ECO:0000313" key="7">
    <source>
        <dbReference type="Proteomes" id="UP000660265"/>
    </source>
</evidence>
<keyword evidence="1" id="KW-0285">Flavoprotein</keyword>
<dbReference type="InterPro" id="IPR036661">
    <property type="entry name" value="Luciferase-like_sf"/>
</dbReference>
<keyword evidence="7" id="KW-1185">Reference proteome</keyword>
<evidence type="ECO:0000256" key="1">
    <source>
        <dbReference type="ARBA" id="ARBA00022630"/>
    </source>
</evidence>